<feature type="domain" description="NACHT" evidence="2">
    <location>
        <begin position="187"/>
        <end position="299"/>
    </location>
</feature>
<organism evidence="3 4">
    <name type="scientific">Thalassoglobus neptunius</name>
    <dbReference type="NCBI Taxonomy" id="1938619"/>
    <lineage>
        <taxon>Bacteria</taxon>
        <taxon>Pseudomonadati</taxon>
        <taxon>Planctomycetota</taxon>
        <taxon>Planctomycetia</taxon>
        <taxon>Planctomycetales</taxon>
        <taxon>Planctomycetaceae</taxon>
        <taxon>Thalassoglobus</taxon>
    </lineage>
</organism>
<dbReference type="SUPFAM" id="SSF52540">
    <property type="entry name" value="P-loop containing nucleoside triphosphate hydrolases"/>
    <property type="match status" value="1"/>
</dbReference>
<dbReference type="InterPro" id="IPR016187">
    <property type="entry name" value="CTDL_fold"/>
</dbReference>
<dbReference type="SUPFAM" id="SSF56436">
    <property type="entry name" value="C-type lectin-like"/>
    <property type="match status" value="1"/>
</dbReference>
<evidence type="ECO:0000313" key="4">
    <source>
        <dbReference type="Proteomes" id="UP000317243"/>
    </source>
</evidence>
<dbReference type="Proteomes" id="UP000317243">
    <property type="component" value="Unassembled WGS sequence"/>
</dbReference>
<feature type="domain" description="Sulfatase-modifying factor enzyme-like" evidence="1">
    <location>
        <begin position="771"/>
        <end position="860"/>
    </location>
</feature>
<name>A0A5C5VQF2_9PLAN</name>
<sequence length="865" mass="100053">MSQASKVDSNPLPLKTLADIIFDMTGDERKEKLLAAYCKKQVEEWDTLTKNDSRLQHYISPWFSRPRNRKEQLLDSSEQRDVEDHFVPLTSPYAMESEKFARLFAVDSEDGEGKPHPLKSRRVVITEDAGTGKSVFSRALLRWLSTQEGWDAMGDGEPLLGVRWERGDRAWPEKQDSLHSGFATYRPHLAQLLAESLSTSIDRALEVVDYALQNDRIVFILDAFDQLAGDSGDRQREAFSELANEMKRSPRYRIVVTSRAKKIEELRHPEELFDPETWNFARINGFTPFQQLCYLRDLVENLTEVPTEFQDEWESRFLNFNTRAEFVGQIGEDEEQEDTETADDCLRAVFPGVYDDIQELLCVPTVLFFVRRLARDSGSFPKFRNRADLYLQATEDLFVRNLPRSAEFGEQHQPLFQEILAAAAYQMMVMDAQTYVVRHHQVRTLEPDAKRRISTPDVLRQWSRLWSGVQEIAGLTDFLIVEEKSNDFFGFKHKGMMEFYAGLHLAKNSQPDWVAETTGEVLTEGDTGLIENSADANWEWAFRFAAELLEASDDRGASLIENSQLTASFAALFAPKANSTRPTEFMFGVWQILARSQEQRPRYRSIHDNVLHFYRQQFRLILLERNETGAPSERALQAAQLLLVDDLLSYVQLARDERGRELTQRLKQLPPSDDFEAEHLTAERHKMQLELNSLKALRDNVTLNSWVTRLKPEHSAYSLCSDATKPDEFRDADDEETRACEYRSTEHLTFMLGVSPEDKYSDTYLLKNLSRNKYENPWQLVRVPAFHMASCCVTWDQYRLFGQHRVNDKEDEEPELMNEEVLRTDGDRPMTHMNWHDAFCFALWVGEDYRLPSRSGMGRSCLGGH</sequence>
<dbReference type="Pfam" id="PF05729">
    <property type="entry name" value="NACHT"/>
    <property type="match status" value="1"/>
</dbReference>
<accession>A0A5C5VQF2</accession>
<reference evidence="3 4" key="1">
    <citation type="submission" date="2019-02" db="EMBL/GenBank/DDBJ databases">
        <title>Deep-cultivation of Planctomycetes and their phenomic and genomic characterization uncovers novel biology.</title>
        <authorList>
            <person name="Wiegand S."/>
            <person name="Jogler M."/>
            <person name="Boedeker C."/>
            <person name="Pinto D."/>
            <person name="Vollmers J."/>
            <person name="Rivas-Marin E."/>
            <person name="Kohn T."/>
            <person name="Peeters S.H."/>
            <person name="Heuer A."/>
            <person name="Rast P."/>
            <person name="Oberbeckmann S."/>
            <person name="Bunk B."/>
            <person name="Jeske O."/>
            <person name="Meyerdierks A."/>
            <person name="Storesund J.E."/>
            <person name="Kallscheuer N."/>
            <person name="Luecker S."/>
            <person name="Lage O.M."/>
            <person name="Pohl T."/>
            <person name="Merkel B.J."/>
            <person name="Hornburger P."/>
            <person name="Mueller R.-W."/>
            <person name="Bruemmer F."/>
            <person name="Labrenz M."/>
            <person name="Spormann A.M."/>
            <person name="Op Den Camp H."/>
            <person name="Overmann J."/>
            <person name="Amann R."/>
            <person name="Jetten M.S.M."/>
            <person name="Mascher T."/>
            <person name="Medema M.H."/>
            <person name="Devos D.P."/>
            <person name="Kaster A.-K."/>
            <person name="Ovreas L."/>
            <person name="Rohde M."/>
            <person name="Galperin M.Y."/>
            <person name="Jogler C."/>
        </authorList>
    </citation>
    <scope>NUCLEOTIDE SEQUENCE [LARGE SCALE GENOMIC DNA]</scope>
    <source>
        <strain evidence="3 4">KOR42</strain>
    </source>
</reference>
<keyword evidence="4" id="KW-1185">Reference proteome</keyword>
<dbReference type="InterPro" id="IPR007111">
    <property type="entry name" value="NACHT_NTPase"/>
</dbReference>
<dbReference type="RefSeq" id="WP_146512178.1">
    <property type="nucleotide sequence ID" value="NZ_SIHI01000047.1"/>
</dbReference>
<dbReference type="Pfam" id="PF03781">
    <property type="entry name" value="FGE-sulfatase"/>
    <property type="match status" value="1"/>
</dbReference>
<comment type="caution">
    <text evidence="3">The sequence shown here is derived from an EMBL/GenBank/DDBJ whole genome shotgun (WGS) entry which is preliminary data.</text>
</comment>
<dbReference type="Gene3D" id="3.40.50.300">
    <property type="entry name" value="P-loop containing nucleotide triphosphate hydrolases"/>
    <property type="match status" value="1"/>
</dbReference>
<gene>
    <name evidence="3" type="ORF">KOR42_48620</name>
</gene>
<evidence type="ECO:0000259" key="2">
    <source>
        <dbReference type="Pfam" id="PF05729"/>
    </source>
</evidence>
<dbReference type="OrthoDB" id="272334at2"/>
<dbReference type="InterPro" id="IPR027417">
    <property type="entry name" value="P-loop_NTPase"/>
</dbReference>
<protein>
    <submittedName>
        <fullName evidence="3">Formylglycine-generating sulfatase enzyme</fullName>
    </submittedName>
</protein>
<dbReference type="Gene3D" id="3.90.1580.10">
    <property type="entry name" value="paralog of FGE (formylglycine-generating enzyme)"/>
    <property type="match status" value="1"/>
</dbReference>
<proteinExistence type="predicted"/>
<evidence type="ECO:0000313" key="3">
    <source>
        <dbReference type="EMBL" id="TWT40866.1"/>
    </source>
</evidence>
<dbReference type="AlphaFoldDB" id="A0A5C5VQF2"/>
<dbReference type="InterPro" id="IPR042095">
    <property type="entry name" value="SUMF_sf"/>
</dbReference>
<dbReference type="EMBL" id="SIHI01000047">
    <property type="protein sequence ID" value="TWT40866.1"/>
    <property type="molecule type" value="Genomic_DNA"/>
</dbReference>
<evidence type="ECO:0000259" key="1">
    <source>
        <dbReference type="Pfam" id="PF03781"/>
    </source>
</evidence>
<dbReference type="InterPro" id="IPR005532">
    <property type="entry name" value="SUMF_dom"/>
</dbReference>